<keyword evidence="6 8" id="KW-1133">Transmembrane helix</keyword>
<reference evidence="10" key="1">
    <citation type="submission" date="2021-06" db="EMBL/GenBank/DDBJ databases">
        <authorList>
            <person name="Kallberg Y."/>
            <person name="Tangrot J."/>
            <person name="Rosling A."/>
        </authorList>
    </citation>
    <scope>NUCLEOTIDE SEQUENCE</scope>
    <source>
        <strain evidence="10">IN212</strain>
    </source>
</reference>
<evidence type="ECO:0000256" key="7">
    <source>
        <dbReference type="ARBA" id="ARBA00023136"/>
    </source>
</evidence>
<feature type="transmembrane region" description="Helical" evidence="8">
    <location>
        <begin position="237"/>
        <end position="255"/>
    </location>
</feature>
<evidence type="ECO:0000256" key="3">
    <source>
        <dbReference type="ARBA" id="ARBA00022737"/>
    </source>
</evidence>
<dbReference type="PANTHER" id="PTHR24223">
    <property type="entry name" value="ATP-BINDING CASSETTE SUB-FAMILY C"/>
    <property type="match status" value="1"/>
</dbReference>
<feature type="non-terminal residue" evidence="10">
    <location>
        <position position="1"/>
    </location>
</feature>
<organism evidence="10 11">
    <name type="scientific">Racocetra fulgida</name>
    <dbReference type="NCBI Taxonomy" id="60492"/>
    <lineage>
        <taxon>Eukaryota</taxon>
        <taxon>Fungi</taxon>
        <taxon>Fungi incertae sedis</taxon>
        <taxon>Mucoromycota</taxon>
        <taxon>Glomeromycotina</taxon>
        <taxon>Glomeromycetes</taxon>
        <taxon>Diversisporales</taxon>
        <taxon>Gigasporaceae</taxon>
        <taxon>Racocetra</taxon>
    </lineage>
</organism>
<keyword evidence="4" id="KW-0547">Nucleotide-binding</keyword>
<dbReference type="SUPFAM" id="SSF90123">
    <property type="entry name" value="ABC transporter transmembrane region"/>
    <property type="match status" value="1"/>
</dbReference>
<keyword evidence="11" id="KW-1185">Reference proteome</keyword>
<dbReference type="EMBL" id="CAJVPZ010040294">
    <property type="protein sequence ID" value="CAG8759268.1"/>
    <property type="molecule type" value="Genomic_DNA"/>
</dbReference>
<feature type="domain" description="ABC transmembrane type-1" evidence="9">
    <location>
        <begin position="153"/>
        <end position="243"/>
    </location>
</feature>
<keyword evidence="1" id="KW-0813">Transport</keyword>
<evidence type="ECO:0000259" key="9">
    <source>
        <dbReference type="PROSITE" id="PS50929"/>
    </source>
</evidence>
<sequence>DTIPSIIVVAISSISLILQTIHNRKNYVEIPSDEVPDDIITITATSIAITTPMGPPIFQNGRAVCSIEYCSIWEFITYSSVSKLVFKAYKQETFSDDDLDLLPFALQARSLYNGMLNSEIYSKSLRRIDSHVSVVKDETDKSEDNLDDVDDSDSSVGKITNLMSIDSNRVHEFSIWWPCAIDSPIELAVGVYFLYQLLGVSCLLGLSVMIITLPINHQTAKLYAKTQDKLMNARDRRVGLMNELTAAVAFTSIVIFNELRFALNILPEVFTVALQTLVSLRRIENFLNEDEIDIPPENNYPLITSISFEKAT</sequence>
<dbReference type="PROSITE" id="PS50929">
    <property type="entry name" value="ABC_TM1F"/>
    <property type="match status" value="1"/>
</dbReference>
<accession>A0A9N9IZY9</accession>
<gene>
    <name evidence="10" type="ORF">RFULGI_LOCUS14181</name>
</gene>
<evidence type="ECO:0000256" key="2">
    <source>
        <dbReference type="ARBA" id="ARBA00022692"/>
    </source>
</evidence>
<evidence type="ECO:0000256" key="5">
    <source>
        <dbReference type="ARBA" id="ARBA00022840"/>
    </source>
</evidence>
<evidence type="ECO:0000313" key="11">
    <source>
        <dbReference type="Proteomes" id="UP000789396"/>
    </source>
</evidence>
<keyword evidence="3" id="KW-0677">Repeat</keyword>
<evidence type="ECO:0000313" key="10">
    <source>
        <dbReference type="EMBL" id="CAG8759268.1"/>
    </source>
</evidence>
<evidence type="ECO:0000256" key="8">
    <source>
        <dbReference type="SAM" id="Phobius"/>
    </source>
</evidence>
<evidence type="ECO:0000256" key="6">
    <source>
        <dbReference type="ARBA" id="ARBA00022989"/>
    </source>
</evidence>
<feature type="transmembrane region" description="Helical" evidence="8">
    <location>
        <begin position="193"/>
        <end position="216"/>
    </location>
</feature>
<dbReference type="PANTHER" id="PTHR24223:SF353">
    <property type="entry name" value="ABC TRANSPORTER ATP-BINDING PROTEIN_PERMEASE VMR1-RELATED"/>
    <property type="match status" value="1"/>
</dbReference>
<feature type="non-terminal residue" evidence="10">
    <location>
        <position position="312"/>
    </location>
</feature>
<proteinExistence type="predicted"/>
<dbReference type="InterPro" id="IPR011527">
    <property type="entry name" value="ABC1_TM_dom"/>
</dbReference>
<dbReference type="GO" id="GO:0140359">
    <property type="term" value="F:ABC-type transporter activity"/>
    <property type="evidence" value="ECO:0007669"/>
    <property type="project" value="InterPro"/>
</dbReference>
<dbReference type="Gene3D" id="1.20.1560.10">
    <property type="entry name" value="ABC transporter type 1, transmembrane domain"/>
    <property type="match status" value="2"/>
</dbReference>
<dbReference type="GO" id="GO:0005524">
    <property type="term" value="F:ATP binding"/>
    <property type="evidence" value="ECO:0007669"/>
    <property type="project" value="UniProtKB-KW"/>
</dbReference>
<name>A0A9N9IZY9_9GLOM</name>
<keyword evidence="7 8" id="KW-0472">Membrane</keyword>
<evidence type="ECO:0000256" key="1">
    <source>
        <dbReference type="ARBA" id="ARBA00022448"/>
    </source>
</evidence>
<keyword evidence="2 8" id="KW-0812">Transmembrane</keyword>
<keyword evidence="5" id="KW-0067">ATP-binding</keyword>
<dbReference type="Proteomes" id="UP000789396">
    <property type="component" value="Unassembled WGS sequence"/>
</dbReference>
<dbReference type="InterPro" id="IPR050173">
    <property type="entry name" value="ABC_transporter_C-like"/>
</dbReference>
<dbReference type="OrthoDB" id="6500128at2759"/>
<protein>
    <submittedName>
        <fullName evidence="10">20107_t:CDS:1</fullName>
    </submittedName>
</protein>
<dbReference type="AlphaFoldDB" id="A0A9N9IZY9"/>
<dbReference type="InterPro" id="IPR036640">
    <property type="entry name" value="ABC1_TM_sf"/>
</dbReference>
<dbReference type="GO" id="GO:0016020">
    <property type="term" value="C:membrane"/>
    <property type="evidence" value="ECO:0007669"/>
    <property type="project" value="InterPro"/>
</dbReference>
<evidence type="ECO:0000256" key="4">
    <source>
        <dbReference type="ARBA" id="ARBA00022741"/>
    </source>
</evidence>
<comment type="caution">
    <text evidence="10">The sequence shown here is derived from an EMBL/GenBank/DDBJ whole genome shotgun (WGS) entry which is preliminary data.</text>
</comment>